<keyword evidence="6" id="KW-1185">Reference proteome</keyword>
<feature type="chain" id="PRO_5031151279" evidence="3">
    <location>
        <begin position="27"/>
        <end position="377"/>
    </location>
</feature>
<proteinExistence type="inferred from homology"/>
<dbReference type="AlphaFoldDB" id="A0A7X6DBV0"/>
<dbReference type="Pfam" id="PF13458">
    <property type="entry name" value="Peripla_BP_6"/>
    <property type="match status" value="1"/>
</dbReference>
<comment type="caution">
    <text evidence="5">The sequence shown here is derived from an EMBL/GenBank/DDBJ whole genome shotgun (WGS) entry which is preliminary data.</text>
</comment>
<dbReference type="SUPFAM" id="SSF53822">
    <property type="entry name" value="Periplasmic binding protein-like I"/>
    <property type="match status" value="1"/>
</dbReference>
<feature type="signal peptide" evidence="3">
    <location>
        <begin position="1"/>
        <end position="26"/>
    </location>
</feature>
<evidence type="ECO:0000313" key="6">
    <source>
        <dbReference type="Proteomes" id="UP000521868"/>
    </source>
</evidence>
<dbReference type="PANTHER" id="PTHR47235:SF1">
    <property type="entry name" value="BLR6548 PROTEIN"/>
    <property type="match status" value="1"/>
</dbReference>
<accession>A0A7X6DBV0</accession>
<dbReference type="CDD" id="cd06326">
    <property type="entry name" value="PBP1_ABC_ligand_binding-like"/>
    <property type="match status" value="1"/>
</dbReference>
<dbReference type="Gene3D" id="3.40.50.2300">
    <property type="match status" value="2"/>
</dbReference>
<name>A0A7X6DBV0_9BURK</name>
<dbReference type="InterPro" id="IPR028081">
    <property type="entry name" value="Leu-bd"/>
</dbReference>
<dbReference type="Proteomes" id="UP000521868">
    <property type="component" value="Unassembled WGS sequence"/>
</dbReference>
<dbReference type="PANTHER" id="PTHR47235">
    <property type="entry name" value="BLR6548 PROTEIN"/>
    <property type="match status" value="1"/>
</dbReference>
<comment type="similarity">
    <text evidence="1">Belongs to the leucine-binding protein family.</text>
</comment>
<evidence type="ECO:0000313" key="5">
    <source>
        <dbReference type="EMBL" id="NKE64258.1"/>
    </source>
</evidence>
<evidence type="ECO:0000256" key="1">
    <source>
        <dbReference type="ARBA" id="ARBA00010062"/>
    </source>
</evidence>
<evidence type="ECO:0000259" key="4">
    <source>
        <dbReference type="Pfam" id="PF13458"/>
    </source>
</evidence>
<gene>
    <name evidence="5" type="ORF">RAMLITH_00355</name>
</gene>
<protein>
    <submittedName>
        <fullName evidence="5">ABC transporter substrate-binding protein</fullName>
    </submittedName>
</protein>
<sequence>MRRMKALKWVAGMMLAGAVATGVAHAGQIVVGQVAPMTGLEATQGRAYAVGMELAFQAANAAGGVNGNTFALVRKDDGGRPEDTVAATKQLLAEQKPLVLAGYFGTRNINDLVASRILEQDRIALVGYRVAEIRPESPLLYSVRATLRDEINKLTEHLATIGITQLGLFYEENKGAPALLAAADEAAAKAKATIVAKAGYAVGSNKADDAVAALVKAKPQAIIMVSTGAAAAAFIEGYRADGGKAQLFAHSGADVEQLLKRLSEEQMHGVAIAQVTPSPYKISNRLTKEFIDLVAKTAKLEVPVSYSMMEGFIAGKVIVEAVRRQKGKPSREGITAALDAMDSYNLGGYVVGFKPGMHSGSRFVELSIVTGAGKIRQ</sequence>
<reference evidence="5 6" key="1">
    <citation type="journal article" date="2020" name="Nature">
        <title>Bacterial chemolithoautotrophy via manganese oxidation.</title>
        <authorList>
            <person name="Yu H."/>
            <person name="Leadbetter J.R."/>
        </authorList>
    </citation>
    <scope>NUCLEOTIDE SEQUENCE [LARGE SCALE GENOMIC DNA]</scope>
    <source>
        <strain evidence="5 6">RBP-1</strain>
    </source>
</reference>
<dbReference type="RefSeq" id="WP_168105368.1">
    <property type="nucleotide sequence ID" value="NZ_VTOX01000001.1"/>
</dbReference>
<dbReference type="EMBL" id="VTOX01000001">
    <property type="protein sequence ID" value="NKE64258.1"/>
    <property type="molecule type" value="Genomic_DNA"/>
</dbReference>
<evidence type="ECO:0000256" key="2">
    <source>
        <dbReference type="ARBA" id="ARBA00022729"/>
    </source>
</evidence>
<evidence type="ECO:0000256" key="3">
    <source>
        <dbReference type="SAM" id="SignalP"/>
    </source>
</evidence>
<organism evidence="5 6">
    <name type="scientific">Ramlibacter lithotrophicus</name>
    <dbReference type="NCBI Taxonomy" id="2606681"/>
    <lineage>
        <taxon>Bacteria</taxon>
        <taxon>Pseudomonadati</taxon>
        <taxon>Pseudomonadota</taxon>
        <taxon>Betaproteobacteria</taxon>
        <taxon>Burkholderiales</taxon>
        <taxon>Comamonadaceae</taxon>
        <taxon>Ramlibacter</taxon>
    </lineage>
</organism>
<dbReference type="InterPro" id="IPR028082">
    <property type="entry name" value="Peripla_BP_I"/>
</dbReference>
<keyword evidence="2 3" id="KW-0732">Signal</keyword>
<feature type="domain" description="Leucine-binding protein" evidence="4">
    <location>
        <begin position="29"/>
        <end position="348"/>
    </location>
</feature>